<feature type="chain" id="PRO_5025545616" description="YD repeat-containing protein" evidence="1">
    <location>
        <begin position="24"/>
        <end position="1323"/>
    </location>
</feature>
<gene>
    <name evidence="2" type="ORF">GWO68_15650</name>
</gene>
<proteinExistence type="predicted"/>
<evidence type="ECO:0008006" key="4">
    <source>
        <dbReference type="Google" id="ProtNLM"/>
    </source>
</evidence>
<evidence type="ECO:0000313" key="2">
    <source>
        <dbReference type="EMBL" id="NDK57358.1"/>
    </source>
</evidence>
<keyword evidence="1" id="KW-0732">Signal</keyword>
<sequence length="1323" mass="148356">MKITLPLLVFLLIFFNSLGQSVAQNEAYDAGYNNFVPPSPTAYELGKYGQIPVSLSTGTPNISVPLHTFSTSNLQLPVSLSYNSNGIKVDQVASWVGLGWSLNAGGVVTRIVRDRPDEDNSFPYPEKLSSNDIYSIKYMEKAMNEQTFDSEPDLFSFNFMGYTGKFLFDRNGQVRVMPHQNIRVERMRSTQEDRVVVTTPDGIKYYFGGTGATEYTKQMGYCTLNRDRAIQTAWYLTKIVHPKGDEIDLEYTSYTYSYIAGVNQTVTKNLQTLNECTECPVVNTLDSCSGMVVMEGVVLSRIKAKNFGEIQFQASDDRLDIIREKKLNALVILKPNGQPLRRFDFVHQYAQKRLFLKEVVEKDVANKQNQVYSFEYNQLDKMPAMLSFDQDHWGFYNGAANKYFVPTNTGVTDFYGRLLFTGVGGSGNREPNSAFSGIGLLQKITYPTGGHNAFTYEANTYYSWEMHCPDYREFELLTPASRTEEVVTQTQDVVIYSDEITLNYFVEENDDTVSHRELEFISVKVTDKLTGEVKYNEALSSGNEVSAVLKLISGNTYTISLISHGYEVYAGVNFGYCAAPPYQVYRNFETGGLRIKEVTATDPVVGNSQLTRYHYGKLDSLNASSGVIGYSPEYFSTYARPELCPVDNGASTSNGPSYISCYENACNYGVLHSNSQNALFNTSGQHITYQYVTVSYGQDFENGGEEHRFLVSEDVPGEAIYGNPIASAPYSNTAWENGLEDRVLIVKKGPDNTFITLQETTQEYAKDIRNEHRVKAIVAKKKMLTDCVTNATFTCDGTANSLYRWQCTADHEHTYAVSWFWEGWKCVSYYKSLTEIVPPHNVWTKYWTSPCEGKAAGETIIMGNVMDNWDVTEYENNTYWHYLASTITKQYDDNGQNPVVNTIKYYYDNPVHSQLTRTVATSSAGDTLTSWIAYPDDYDSIDFIPSLKEKHIVSVPIKTINTVNDNQVAGQVLAYNAVGQVTQAYAYESSTLKQATPHSPALLIPSTDYKHKASLGYSSKNRIQESIGADGIRHSYIWGYDDTQLMAHVQDAAPNQVAYTGFELSGTGNWIIEKNKTLQLTSQSRQVSFQTYRTQQVDFTNSMSLGTEGSLELIFTSEAGEEVRTTVTDANSHGTVQLVPGSWTAHIVGKIVTMGSIALDVRLIEETDLPKSSEYKLGAQSLNMALIDHIAKKGLTAGSYQLLYWKKNGAVIAKLNGQLLPETVLKTDADGWELARITLPVAQATDELLLNGTGLLDELKLFPVDAFMTTYTYEPGLGLTSKTDPNQVTEYYEYDSFGRMKGIKDDQRNVLKSYQYHYQTRQQ</sequence>
<protein>
    <recommendedName>
        <fullName evidence="4">YD repeat-containing protein</fullName>
    </recommendedName>
</protein>
<evidence type="ECO:0000256" key="1">
    <source>
        <dbReference type="SAM" id="SignalP"/>
    </source>
</evidence>
<dbReference type="RefSeq" id="WP_162347421.1">
    <property type="nucleotide sequence ID" value="NZ_JAAEAA010000025.1"/>
</dbReference>
<evidence type="ECO:0000313" key="3">
    <source>
        <dbReference type="Proteomes" id="UP000478546"/>
    </source>
</evidence>
<dbReference type="EMBL" id="JAAEAA010000025">
    <property type="protein sequence ID" value="NDK57358.1"/>
    <property type="molecule type" value="Genomic_DNA"/>
</dbReference>
<name>A0A6B2H5E9_9BACT</name>
<keyword evidence="3" id="KW-1185">Reference proteome</keyword>
<reference evidence="2 3" key="1">
    <citation type="submission" date="2020-01" db="EMBL/GenBank/DDBJ databases">
        <authorList>
            <person name="Kim M.K."/>
        </authorList>
    </citation>
    <scope>NUCLEOTIDE SEQUENCE [LARGE SCALE GENOMIC DNA]</scope>
    <source>
        <strain evidence="2 3">BT213</strain>
    </source>
</reference>
<dbReference type="Proteomes" id="UP000478546">
    <property type="component" value="Unassembled WGS sequence"/>
</dbReference>
<comment type="caution">
    <text evidence="2">The sequence shown here is derived from an EMBL/GenBank/DDBJ whole genome shotgun (WGS) entry which is preliminary data.</text>
</comment>
<accession>A0A6B2H5E9</accession>
<feature type="signal peptide" evidence="1">
    <location>
        <begin position="1"/>
        <end position="23"/>
    </location>
</feature>
<organism evidence="2 3">
    <name type="scientific">Pontibacter fetidus</name>
    <dbReference type="NCBI Taxonomy" id="2700082"/>
    <lineage>
        <taxon>Bacteria</taxon>
        <taxon>Pseudomonadati</taxon>
        <taxon>Bacteroidota</taxon>
        <taxon>Cytophagia</taxon>
        <taxon>Cytophagales</taxon>
        <taxon>Hymenobacteraceae</taxon>
        <taxon>Pontibacter</taxon>
    </lineage>
</organism>